<evidence type="ECO:0000256" key="6">
    <source>
        <dbReference type="SAM" id="Phobius"/>
    </source>
</evidence>
<name>A0A5D2NMC6_GOSTO</name>
<sequence length="392" mass="43620">MLSEHKQIKKPAKSHHLSINDHYTFQEKLWVVSGGLVTVGTNIYLSQSTKTTYASSVSPPCFTLCLNPSPTPFSSSLSTQIKSASISKTKENPFSSSPSFIFVSIFSLSIFLNSVVSIFDAFSSKDRVGTVLQLQVLSLALLFLLYSALGLLNNKKGSYFWPDPVLELVLLLAFVEEFLLYYLQRKDTSGIENRYFDPLCVPIAICVVSTMLELRSNRSIYSKSVRGIGLILHGTWFVQMGFSFYTNLMVHGCSLHEKSRGDYTIKCRSHPDYHRARFIATLQFNCHLALLVVLVVGMLSLIGKRNGVVVGASGDGLRYKPLGAEIQLMDSNGGNFTLDSDDDLDSGIKEEDGFLKTIGTISRFKPNKSNVPLDGRYPHVSHTRSPKIVERY</sequence>
<evidence type="ECO:0000256" key="4">
    <source>
        <dbReference type="ARBA" id="ARBA00022989"/>
    </source>
</evidence>
<dbReference type="AlphaFoldDB" id="A0A5D2NMC6"/>
<keyword evidence="5 6" id="KW-0472">Membrane</keyword>
<protein>
    <submittedName>
        <fullName evidence="7">Uncharacterized protein</fullName>
    </submittedName>
</protein>
<feature type="transmembrane region" description="Helical" evidence="6">
    <location>
        <begin position="131"/>
        <end position="152"/>
    </location>
</feature>
<evidence type="ECO:0000256" key="1">
    <source>
        <dbReference type="ARBA" id="ARBA00004141"/>
    </source>
</evidence>
<dbReference type="Pfam" id="PF04819">
    <property type="entry name" value="DUF716"/>
    <property type="match status" value="1"/>
</dbReference>
<proteinExistence type="inferred from homology"/>
<organism evidence="7 8">
    <name type="scientific">Gossypium tomentosum</name>
    <name type="common">Hawaiian cotton</name>
    <name type="synonym">Gossypium sandvicense</name>
    <dbReference type="NCBI Taxonomy" id="34277"/>
    <lineage>
        <taxon>Eukaryota</taxon>
        <taxon>Viridiplantae</taxon>
        <taxon>Streptophyta</taxon>
        <taxon>Embryophyta</taxon>
        <taxon>Tracheophyta</taxon>
        <taxon>Spermatophyta</taxon>
        <taxon>Magnoliopsida</taxon>
        <taxon>eudicotyledons</taxon>
        <taxon>Gunneridae</taxon>
        <taxon>Pentapetalae</taxon>
        <taxon>rosids</taxon>
        <taxon>malvids</taxon>
        <taxon>Malvales</taxon>
        <taxon>Malvaceae</taxon>
        <taxon>Malvoideae</taxon>
        <taxon>Gossypium</taxon>
    </lineage>
</organism>
<feature type="transmembrane region" description="Helical" evidence="6">
    <location>
        <begin position="278"/>
        <end position="302"/>
    </location>
</feature>
<dbReference type="EMBL" id="CM017620">
    <property type="protein sequence ID" value="TYI04114.1"/>
    <property type="molecule type" value="Genomic_DNA"/>
</dbReference>
<feature type="transmembrane region" description="Helical" evidence="6">
    <location>
        <begin position="100"/>
        <end position="119"/>
    </location>
</feature>
<dbReference type="Proteomes" id="UP000322667">
    <property type="component" value="Chromosome A11"/>
</dbReference>
<comment type="similarity">
    <text evidence="2">Belongs to the TMEM45 family.</text>
</comment>
<evidence type="ECO:0000256" key="3">
    <source>
        <dbReference type="ARBA" id="ARBA00022692"/>
    </source>
</evidence>
<evidence type="ECO:0000313" key="8">
    <source>
        <dbReference type="Proteomes" id="UP000322667"/>
    </source>
</evidence>
<keyword evidence="8" id="KW-1185">Reference proteome</keyword>
<dbReference type="PANTHER" id="PTHR46285:SF7">
    <property type="entry name" value="OS06G0238900 PROTEIN"/>
    <property type="match status" value="1"/>
</dbReference>
<reference evidence="7 8" key="1">
    <citation type="submission" date="2019-07" db="EMBL/GenBank/DDBJ databases">
        <title>WGS assembly of Gossypium tomentosum.</title>
        <authorList>
            <person name="Chen Z.J."/>
            <person name="Sreedasyam A."/>
            <person name="Ando A."/>
            <person name="Song Q."/>
            <person name="De L."/>
            <person name="Hulse-Kemp A."/>
            <person name="Ding M."/>
            <person name="Ye W."/>
            <person name="Kirkbride R."/>
            <person name="Jenkins J."/>
            <person name="Plott C."/>
            <person name="Lovell J."/>
            <person name="Lin Y.-M."/>
            <person name="Vaughn R."/>
            <person name="Liu B."/>
            <person name="Li W."/>
            <person name="Simpson S."/>
            <person name="Scheffler B."/>
            <person name="Saski C."/>
            <person name="Grover C."/>
            <person name="Hu G."/>
            <person name="Conover J."/>
            <person name="Carlson J."/>
            <person name="Shu S."/>
            <person name="Boston L."/>
            <person name="Williams M."/>
            <person name="Peterson D."/>
            <person name="Mcgee K."/>
            <person name="Jones D."/>
            <person name="Wendel J."/>
            <person name="Stelly D."/>
            <person name="Grimwood J."/>
            <person name="Schmutz J."/>
        </authorList>
    </citation>
    <scope>NUCLEOTIDE SEQUENCE [LARGE SCALE GENOMIC DNA]</scope>
    <source>
        <strain evidence="7">7179.01</strain>
    </source>
</reference>
<dbReference type="GO" id="GO:0016020">
    <property type="term" value="C:membrane"/>
    <property type="evidence" value="ECO:0007669"/>
    <property type="project" value="UniProtKB-SubCell"/>
</dbReference>
<dbReference type="PANTHER" id="PTHR46285">
    <property type="entry name" value="PROTEINASE INHIBITOR I4, SERPIN (DUF716)-RELATED"/>
    <property type="match status" value="1"/>
</dbReference>
<keyword evidence="3 6" id="KW-0812">Transmembrane</keyword>
<feature type="transmembrane region" description="Helical" evidence="6">
    <location>
        <begin position="224"/>
        <end position="245"/>
    </location>
</feature>
<comment type="subcellular location">
    <subcellularLocation>
        <location evidence="1">Membrane</location>
        <topology evidence="1">Multi-pass membrane protein</topology>
    </subcellularLocation>
</comment>
<keyword evidence="4 6" id="KW-1133">Transmembrane helix</keyword>
<gene>
    <name evidence="7" type="ORF">ES332_A11G392000v1</name>
</gene>
<feature type="transmembrane region" description="Helical" evidence="6">
    <location>
        <begin position="164"/>
        <end position="183"/>
    </location>
</feature>
<feature type="transmembrane region" description="Helical" evidence="6">
    <location>
        <begin position="195"/>
        <end position="212"/>
    </location>
</feature>
<evidence type="ECO:0000256" key="5">
    <source>
        <dbReference type="ARBA" id="ARBA00023136"/>
    </source>
</evidence>
<dbReference type="InterPro" id="IPR006904">
    <property type="entry name" value="DUF716"/>
</dbReference>
<evidence type="ECO:0000313" key="7">
    <source>
        <dbReference type="EMBL" id="TYI04114.1"/>
    </source>
</evidence>
<accession>A0A5D2NMC6</accession>
<evidence type="ECO:0000256" key="2">
    <source>
        <dbReference type="ARBA" id="ARBA00006948"/>
    </source>
</evidence>